<dbReference type="Proteomes" id="UP000070352">
    <property type="component" value="Unassembled WGS sequence"/>
</dbReference>
<feature type="domain" description="Capsule synthesis protein CapA" evidence="2">
    <location>
        <begin position="6"/>
        <end position="263"/>
    </location>
</feature>
<dbReference type="InterPro" id="IPR029052">
    <property type="entry name" value="Metallo-depent_PP-like"/>
</dbReference>
<keyword evidence="4" id="KW-1185">Reference proteome</keyword>
<comment type="caution">
    <text evidence="3">The sequence shown here is derived from an EMBL/GenBank/DDBJ whole genome shotgun (WGS) entry which is preliminary data.</text>
</comment>
<dbReference type="Gene3D" id="3.60.21.10">
    <property type="match status" value="1"/>
</dbReference>
<accession>A0A135L539</accession>
<evidence type="ECO:0000259" key="2">
    <source>
        <dbReference type="SMART" id="SM00854"/>
    </source>
</evidence>
<dbReference type="STRING" id="1413211.U473_09055"/>
<gene>
    <name evidence="3" type="ORF">U473_09055</name>
</gene>
<evidence type="ECO:0000313" key="4">
    <source>
        <dbReference type="Proteomes" id="UP000070352"/>
    </source>
</evidence>
<dbReference type="SMART" id="SM00854">
    <property type="entry name" value="PGA_cap"/>
    <property type="match status" value="1"/>
</dbReference>
<comment type="similarity">
    <text evidence="1">Belongs to the CapA family.</text>
</comment>
<evidence type="ECO:0000256" key="1">
    <source>
        <dbReference type="ARBA" id="ARBA00005662"/>
    </source>
</evidence>
<reference evidence="3 4" key="1">
    <citation type="submission" date="2016-02" db="EMBL/GenBank/DDBJ databases">
        <title>Draft Genome for Tepidibacillus decaturensis nov. sp. Strain Z9, an Anaerobic, Moderately Thermophilic and Heterotrophic Bacterium from Deep Subsurface of the Illinois Basin, USA.</title>
        <authorList>
            <person name="Dong Y."/>
            <person name="Chang J.Y."/>
            <person name="Sanford R."/>
            <person name="Fouke B.W."/>
        </authorList>
    </citation>
    <scope>NUCLEOTIDE SEQUENCE [LARGE SCALE GENOMIC DNA]</scope>
    <source>
        <strain evidence="3 4">Z9</strain>
    </source>
</reference>
<sequence length="352" mass="40607">MSTEIVVSAVGDILMWNSQIEAARIPNKRSYSFDHLFTEIAPYLKTADLTIGNLETTLSGREKIYQQKSDKTGYPMFNCPDELAPALKKAGFDVITTANNHCMDRGVKGLNRTLDILDRYEIEHTGTFRTYKESKNLLIKTIKGIKIGILNYTYGTNYIPVPKDQPWLVNRINLKKILADLYRIKPKVDVTIVSLHFGREFHRYPSKRQIEITNTLLKHGADIILGSHPHVIQPMVLKNVTRFDGTTKKGVVINSLGNFISKRMWKNIHTESGVIVNITVEKNEKGETNIKKIDYVPTWTQQNHKLRKIRYRVLPIEKFLRQPDSHLSTEEIRTMKKIWKNTTTHIEQKSHL</sequence>
<dbReference type="AlphaFoldDB" id="A0A135L539"/>
<proteinExistence type="inferred from homology"/>
<organism evidence="3 4">
    <name type="scientific">Tepidibacillus decaturensis</name>
    <dbReference type="NCBI Taxonomy" id="1413211"/>
    <lineage>
        <taxon>Bacteria</taxon>
        <taxon>Bacillati</taxon>
        <taxon>Bacillota</taxon>
        <taxon>Bacilli</taxon>
        <taxon>Bacillales</taxon>
        <taxon>Bacillaceae</taxon>
        <taxon>Tepidibacillus</taxon>
    </lineage>
</organism>
<dbReference type="EMBL" id="LSKU01000001">
    <property type="protein sequence ID" value="KXG44134.1"/>
    <property type="molecule type" value="Genomic_DNA"/>
</dbReference>
<dbReference type="Pfam" id="PF09587">
    <property type="entry name" value="PGA_cap"/>
    <property type="match status" value="1"/>
</dbReference>
<evidence type="ECO:0000313" key="3">
    <source>
        <dbReference type="EMBL" id="KXG44134.1"/>
    </source>
</evidence>
<dbReference type="InterPro" id="IPR019079">
    <property type="entry name" value="Capsule_synth_CapA"/>
</dbReference>
<name>A0A135L539_9BACI</name>
<dbReference type="RefSeq" id="WP_082732459.1">
    <property type="nucleotide sequence ID" value="NZ_LSKU01000001.1"/>
</dbReference>
<dbReference type="PANTHER" id="PTHR33393:SF12">
    <property type="entry name" value="CAPSULE BIOSYNTHESIS PROTEIN CAPA"/>
    <property type="match status" value="1"/>
</dbReference>
<protein>
    <recommendedName>
        <fullName evidence="2">Capsule synthesis protein CapA domain-containing protein</fullName>
    </recommendedName>
</protein>
<dbReference type="SUPFAM" id="SSF56300">
    <property type="entry name" value="Metallo-dependent phosphatases"/>
    <property type="match status" value="1"/>
</dbReference>
<dbReference type="CDD" id="cd07381">
    <property type="entry name" value="MPP_CapA"/>
    <property type="match status" value="1"/>
</dbReference>
<dbReference type="PANTHER" id="PTHR33393">
    <property type="entry name" value="POLYGLUTAMINE SYNTHESIS ACCESSORY PROTEIN RV0574C-RELATED"/>
    <property type="match status" value="1"/>
</dbReference>
<dbReference type="InterPro" id="IPR052169">
    <property type="entry name" value="CW_Biosynth-Accessory"/>
</dbReference>
<dbReference type="OrthoDB" id="9810906at2"/>